<name>A0A8J3CNN0_9BURK</name>
<dbReference type="InterPro" id="IPR002813">
    <property type="entry name" value="Arg_biosynth_ArgJ"/>
</dbReference>
<proteinExistence type="inferred from homology"/>
<evidence type="ECO:0000256" key="5">
    <source>
        <dbReference type="ARBA" id="ARBA00022679"/>
    </source>
</evidence>
<dbReference type="GO" id="GO:0006592">
    <property type="term" value="P:ornithine biosynthetic process"/>
    <property type="evidence" value="ECO:0007669"/>
    <property type="project" value="TreeGrafter"/>
</dbReference>
<feature type="active site" description="Nucleophile" evidence="9">
    <location>
        <position position="193"/>
    </location>
</feature>
<feature type="binding site" evidence="9">
    <location>
        <position position="193"/>
    </location>
    <ligand>
        <name>substrate</name>
    </ligand>
</feature>
<comment type="catalytic activity">
    <reaction evidence="8 9">
        <text>N(2)-acetyl-L-ornithine + L-glutamate = N-acetyl-L-glutamate + L-ornithine</text>
        <dbReference type="Rhea" id="RHEA:15349"/>
        <dbReference type="ChEBI" id="CHEBI:29985"/>
        <dbReference type="ChEBI" id="CHEBI:44337"/>
        <dbReference type="ChEBI" id="CHEBI:46911"/>
        <dbReference type="ChEBI" id="CHEBI:57805"/>
        <dbReference type="EC" id="2.3.1.35"/>
    </reaction>
</comment>
<feature type="site" description="Involved in the stabilization of negative charge on the oxyanion by the formation of the oxyanion hole" evidence="9">
    <location>
        <position position="119"/>
    </location>
</feature>
<keyword evidence="9" id="KW-0963">Cytoplasm</keyword>
<keyword evidence="5 9" id="KW-0808">Transferase</keyword>
<evidence type="ECO:0000256" key="6">
    <source>
        <dbReference type="ARBA" id="ARBA00022813"/>
    </source>
</evidence>
<evidence type="ECO:0000256" key="9">
    <source>
        <dbReference type="HAMAP-Rule" id="MF_01106"/>
    </source>
</evidence>
<feature type="binding site" evidence="9">
    <location>
        <position position="182"/>
    </location>
    <ligand>
        <name>substrate</name>
    </ligand>
</feature>
<keyword evidence="11" id="KW-1185">Reference proteome</keyword>
<reference evidence="10" key="2">
    <citation type="submission" date="2020-09" db="EMBL/GenBank/DDBJ databases">
        <authorList>
            <person name="Sun Q."/>
            <person name="Kim S."/>
        </authorList>
    </citation>
    <scope>NUCLEOTIDE SEQUENCE</scope>
    <source>
        <strain evidence="10">KCTC 32501</strain>
    </source>
</reference>
<gene>
    <name evidence="9 10" type="primary">argJ</name>
    <name evidence="10" type="ORF">GCM10009007_17180</name>
</gene>
<comment type="function">
    <text evidence="9">Catalyzes two activities which are involved in the cyclic version of arginine biosynthesis: the synthesis of N-acetylglutamate from glutamate and acetyl-CoA as the acetyl donor, and of ornithine by transacetylation between N(2)-acetylornithine and glutamate.</text>
</comment>
<evidence type="ECO:0000256" key="7">
    <source>
        <dbReference type="ARBA" id="ARBA00023315"/>
    </source>
</evidence>
<feature type="binding site" evidence="9">
    <location>
        <position position="407"/>
    </location>
    <ligand>
        <name>substrate</name>
    </ligand>
</feature>
<dbReference type="GO" id="GO:0004358">
    <property type="term" value="F:L-glutamate N-acetyltransferase activity, acting on acetyl-L-ornithine as donor"/>
    <property type="evidence" value="ECO:0007669"/>
    <property type="project" value="UniProtKB-UniRule"/>
</dbReference>
<sequence>MAVNFPTITADALHPVAGVKLGFAQAGIRKADKKDVLVVLLDEGATVSGVFTTNAFCAAPVTVCKQHLAAQSGIRALIVNTGCANAGTGELGMTNAQATCDELAKQLGISANQVLPFSTGVILEHLPMDKLLTGIAPAIENLKEDNWYNAAQAIMTTDTLPKAVSRQITMDNQTITLTGISKGAGMIKPNMATMLGYLATDVAIAQSDLDELTRQVADQSFNSITIDGDTSTNDSFIIMASGASGVRVEKNTAAWHEFAAALQSVATELAQLIVRDGEGATKLISIVVEQATSTAEAKQIAYSIAHSPLVKTAFYASDPNLGRILAAIGYAGVADLDVAALELYLDNVHVATRGGRHPNYTEEQGQAVMNQSEITVRVVLNRGTANATVWTCDFSHEYVSINADYRS</sequence>
<dbReference type="EMBL" id="BMZG01000009">
    <property type="protein sequence ID" value="GHA76758.1"/>
    <property type="molecule type" value="Genomic_DNA"/>
</dbReference>
<feature type="binding site" evidence="9">
    <location>
        <position position="278"/>
    </location>
    <ligand>
        <name>substrate</name>
    </ligand>
</feature>
<dbReference type="HAMAP" id="MF_01106">
    <property type="entry name" value="ArgJ"/>
    <property type="match status" value="1"/>
</dbReference>
<comment type="pathway">
    <text evidence="9">Amino-acid biosynthesis; L-arginine biosynthesis; N(2)-acetyl-L-ornithine from L-glutamate: step 1/4.</text>
</comment>
<keyword evidence="3 9" id="KW-0055">Arginine biosynthesis</keyword>
<feature type="chain" id="PRO_5035349061" description="Arginine biosynthesis bifunctional protein ArgJ alpha chain" evidence="9">
    <location>
        <begin position="1"/>
        <end position="192"/>
    </location>
</feature>
<dbReference type="GO" id="GO:0004042">
    <property type="term" value="F:L-glutamate N-acetyltransferase activity"/>
    <property type="evidence" value="ECO:0007669"/>
    <property type="project" value="UniProtKB-UniRule"/>
</dbReference>
<feature type="site" description="Cleavage; by autolysis" evidence="9">
    <location>
        <begin position="192"/>
        <end position="193"/>
    </location>
</feature>
<evidence type="ECO:0000313" key="10">
    <source>
        <dbReference type="EMBL" id="GHA76758.1"/>
    </source>
</evidence>
<dbReference type="GO" id="GO:0006526">
    <property type="term" value="P:L-arginine biosynthetic process"/>
    <property type="evidence" value="ECO:0007669"/>
    <property type="project" value="UniProtKB-UniRule"/>
</dbReference>
<dbReference type="NCBIfam" id="TIGR00120">
    <property type="entry name" value="ArgJ"/>
    <property type="match status" value="1"/>
</dbReference>
<dbReference type="Proteomes" id="UP000614287">
    <property type="component" value="Unassembled WGS sequence"/>
</dbReference>
<comment type="similarity">
    <text evidence="1 9">Belongs to the ArgJ family.</text>
</comment>
<dbReference type="FunFam" id="3.60.70.12:FF:000001">
    <property type="entry name" value="Arginine biosynthesis bifunctional protein ArgJ, chloroplastic"/>
    <property type="match status" value="1"/>
</dbReference>
<dbReference type="Gene3D" id="3.60.70.12">
    <property type="entry name" value="L-amino peptidase D-ALA esterase/amidase"/>
    <property type="match status" value="1"/>
</dbReference>
<keyword evidence="9" id="KW-0511">Multifunctional enzyme</keyword>
<evidence type="ECO:0000256" key="4">
    <source>
        <dbReference type="ARBA" id="ARBA00022605"/>
    </source>
</evidence>
<keyword evidence="6 9" id="KW-0068">Autocatalytic cleavage</keyword>
<comment type="subunit">
    <text evidence="2 9">Heterotetramer of two alpha and two beta chains.</text>
</comment>
<dbReference type="Gene3D" id="3.10.20.340">
    <property type="entry name" value="ArgJ beta chain, C-terminal domain"/>
    <property type="match status" value="1"/>
</dbReference>
<dbReference type="EC" id="2.3.1.35" evidence="9"/>
<comment type="pathway">
    <text evidence="9">Amino-acid biosynthesis; L-arginine biosynthesis; L-ornithine and N-acetyl-L-glutamate from L-glutamate and N(2)-acetyl-L-ornithine (cyclic): step 1/1.</text>
</comment>
<dbReference type="PANTHER" id="PTHR23100:SF0">
    <property type="entry name" value="ARGININE BIOSYNTHESIS BIFUNCTIONAL PROTEIN ARGJ, MITOCHONDRIAL"/>
    <property type="match status" value="1"/>
</dbReference>
<dbReference type="UniPathway" id="UPA00068">
    <property type="reaction ID" value="UER00106"/>
</dbReference>
<dbReference type="EC" id="2.3.1.1" evidence="9"/>
<feature type="site" description="Involved in the stabilization of negative charge on the oxyanion by the formation of the oxyanion hole" evidence="9">
    <location>
        <position position="120"/>
    </location>
</feature>
<evidence type="ECO:0000256" key="3">
    <source>
        <dbReference type="ARBA" id="ARBA00022571"/>
    </source>
</evidence>
<dbReference type="PANTHER" id="PTHR23100">
    <property type="entry name" value="ARGININE BIOSYNTHESIS BIFUNCTIONAL PROTEIN ARGJ"/>
    <property type="match status" value="1"/>
</dbReference>
<keyword evidence="4 9" id="KW-0028">Amino-acid biosynthesis</keyword>
<evidence type="ECO:0000256" key="1">
    <source>
        <dbReference type="ARBA" id="ARBA00006774"/>
    </source>
</evidence>
<dbReference type="FunFam" id="3.10.20.340:FF:000001">
    <property type="entry name" value="Arginine biosynthesis bifunctional protein ArgJ, chloroplastic"/>
    <property type="match status" value="1"/>
</dbReference>
<dbReference type="Pfam" id="PF01960">
    <property type="entry name" value="ArgJ"/>
    <property type="match status" value="1"/>
</dbReference>
<dbReference type="Gene3D" id="3.30.2330.10">
    <property type="entry name" value="arginine biosynthesis bifunctional protein suprefamily"/>
    <property type="match status" value="1"/>
</dbReference>
<organism evidence="10 11">
    <name type="scientific">Formosimonas limnophila</name>
    <dbReference type="NCBI Taxonomy" id="1384487"/>
    <lineage>
        <taxon>Bacteria</taxon>
        <taxon>Pseudomonadati</taxon>
        <taxon>Pseudomonadota</taxon>
        <taxon>Betaproteobacteria</taxon>
        <taxon>Burkholderiales</taxon>
        <taxon>Burkholderiaceae</taxon>
        <taxon>Formosimonas</taxon>
    </lineage>
</organism>
<comment type="catalytic activity">
    <reaction evidence="9">
        <text>L-glutamate + acetyl-CoA = N-acetyl-L-glutamate + CoA + H(+)</text>
        <dbReference type="Rhea" id="RHEA:24292"/>
        <dbReference type="ChEBI" id="CHEBI:15378"/>
        <dbReference type="ChEBI" id="CHEBI:29985"/>
        <dbReference type="ChEBI" id="CHEBI:44337"/>
        <dbReference type="ChEBI" id="CHEBI:57287"/>
        <dbReference type="ChEBI" id="CHEBI:57288"/>
        <dbReference type="EC" id="2.3.1.1"/>
    </reaction>
</comment>
<protein>
    <recommendedName>
        <fullName evidence="9">Arginine biosynthesis bifunctional protein ArgJ</fullName>
    </recommendedName>
    <domain>
        <recommendedName>
            <fullName evidence="9">Glutamate N-acetyltransferase</fullName>
            <ecNumber evidence="9">2.3.1.35</ecNumber>
        </recommendedName>
        <alternativeName>
            <fullName evidence="9">Ornithine acetyltransferase</fullName>
            <shortName evidence="9">OATase</shortName>
        </alternativeName>
        <alternativeName>
            <fullName evidence="9">Ornithine transacetylase</fullName>
        </alternativeName>
    </domain>
    <domain>
        <recommendedName>
            <fullName evidence="9">Amino-acid acetyltransferase</fullName>
            <ecNumber evidence="9">2.3.1.1</ecNumber>
        </recommendedName>
        <alternativeName>
            <fullName evidence="9">N-acetylglutamate synthase</fullName>
            <shortName evidence="9">AGSase</shortName>
        </alternativeName>
    </domain>
    <component>
        <recommendedName>
            <fullName evidence="9">Arginine biosynthesis bifunctional protein ArgJ alpha chain</fullName>
        </recommendedName>
    </component>
    <component>
        <recommendedName>
            <fullName evidence="9">Arginine biosynthesis bifunctional protein ArgJ beta chain</fullName>
        </recommendedName>
    </component>
</protein>
<evidence type="ECO:0000256" key="2">
    <source>
        <dbReference type="ARBA" id="ARBA00011475"/>
    </source>
</evidence>
<dbReference type="InterPro" id="IPR016117">
    <property type="entry name" value="ArgJ-like_dom_sf"/>
</dbReference>
<dbReference type="RefSeq" id="WP_189493551.1">
    <property type="nucleotide sequence ID" value="NZ_BMZG01000009.1"/>
</dbReference>
<reference evidence="10" key="1">
    <citation type="journal article" date="2014" name="Int. J. Syst. Evol. Microbiol.">
        <title>Complete genome sequence of Corynebacterium casei LMG S-19264T (=DSM 44701T), isolated from a smear-ripened cheese.</title>
        <authorList>
            <consortium name="US DOE Joint Genome Institute (JGI-PGF)"/>
            <person name="Walter F."/>
            <person name="Albersmeier A."/>
            <person name="Kalinowski J."/>
            <person name="Ruckert C."/>
        </authorList>
    </citation>
    <scope>NUCLEOTIDE SEQUENCE</scope>
    <source>
        <strain evidence="10">KCTC 32501</strain>
    </source>
</reference>
<feature type="binding site" evidence="9">
    <location>
        <position position="402"/>
    </location>
    <ligand>
        <name>substrate</name>
    </ligand>
</feature>
<feature type="binding site" evidence="9">
    <location>
        <position position="156"/>
    </location>
    <ligand>
        <name>substrate</name>
    </ligand>
</feature>
<dbReference type="InterPro" id="IPR042195">
    <property type="entry name" value="ArgJ_beta_C"/>
</dbReference>
<keyword evidence="7 9" id="KW-0012">Acyltransferase</keyword>
<dbReference type="AlphaFoldDB" id="A0A8J3CNN0"/>
<evidence type="ECO:0000313" key="11">
    <source>
        <dbReference type="Proteomes" id="UP000614287"/>
    </source>
</evidence>
<dbReference type="CDD" id="cd02152">
    <property type="entry name" value="OAT"/>
    <property type="match status" value="1"/>
</dbReference>
<comment type="caution">
    <text evidence="10">The sequence shown here is derived from an EMBL/GenBank/DDBJ whole genome shotgun (WGS) entry which is preliminary data.</text>
</comment>
<dbReference type="SUPFAM" id="SSF56266">
    <property type="entry name" value="DmpA/ArgJ-like"/>
    <property type="match status" value="1"/>
</dbReference>
<dbReference type="GO" id="GO:0005737">
    <property type="term" value="C:cytoplasm"/>
    <property type="evidence" value="ECO:0007669"/>
    <property type="project" value="UniProtKB-SubCell"/>
</dbReference>
<comment type="subcellular location">
    <subcellularLocation>
        <location evidence="9">Cytoplasm</location>
    </subcellularLocation>
</comment>
<dbReference type="NCBIfam" id="NF003802">
    <property type="entry name" value="PRK05388.1"/>
    <property type="match status" value="1"/>
</dbReference>
<evidence type="ECO:0000256" key="8">
    <source>
        <dbReference type="ARBA" id="ARBA00049439"/>
    </source>
</evidence>
<feature type="chain" id="PRO_5035349062" description="Arginine biosynthesis bifunctional protein ArgJ beta chain" evidence="9">
    <location>
        <begin position="193"/>
        <end position="407"/>
    </location>
</feature>
<accession>A0A8J3CNN0</accession>